<organism evidence="13 14">
    <name type="scientific">Dinothrombium tinctorium</name>
    <dbReference type="NCBI Taxonomy" id="1965070"/>
    <lineage>
        <taxon>Eukaryota</taxon>
        <taxon>Metazoa</taxon>
        <taxon>Ecdysozoa</taxon>
        <taxon>Arthropoda</taxon>
        <taxon>Chelicerata</taxon>
        <taxon>Arachnida</taxon>
        <taxon>Acari</taxon>
        <taxon>Acariformes</taxon>
        <taxon>Trombidiformes</taxon>
        <taxon>Prostigmata</taxon>
        <taxon>Anystina</taxon>
        <taxon>Parasitengona</taxon>
        <taxon>Trombidioidea</taxon>
        <taxon>Trombidiidae</taxon>
        <taxon>Dinothrombium</taxon>
    </lineage>
</organism>
<dbReference type="GO" id="GO:0030154">
    <property type="term" value="P:cell differentiation"/>
    <property type="evidence" value="ECO:0007669"/>
    <property type="project" value="UniProtKB-ARBA"/>
</dbReference>
<dbReference type="Pfam" id="PF07679">
    <property type="entry name" value="I-set"/>
    <property type="match status" value="2"/>
</dbReference>
<dbReference type="EMBL" id="NCKU01002298">
    <property type="protein sequence ID" value="RWS09901.1"/>
    <property type="molecule type" value="Genomic_DNA"/>
</dbReference>
<dbReference type="InterPro" id="IPR036179">
    <property type="entry name" value="Ig-like_dom_sf"/>
</dbReference>
<dbReference type="SUPFAM" id="SSF48726">
    <property type="entry name" value="Immunoglobulin"/>
    <property type="match status" value="4"/>
</dbReference>
<evidence type="ECO:0000256" key="8">
    <source>
        <dbReference type="ARBA" id="ARBA00023157"/>
    </source>
</evidence>
<dbReference type="InterPro" id="IPR056754">
    <property type="entry name" value="DSCAM/DSCAML_C"/>
</dbReference>
<gene>
    <name evidence="13" type="ORF">B4U79_14804</name>
</gene>
<dbReference type="PANTHER" id="PTHR13817:SF166">
    <property type="entry name" value="NEURONAL IGCAM-RELATED"/>
    <property type="match status" value="1"/>
</dbReference>
<keyword evidence="7 10" id="KW-0472">Membrane</keyword>
<dbReference type="Pfam" id="PF13927">
    <property type="entry name" value="Ig_3"/>
    <property type="match status" value="1"/>
</dbReference>
<dbReference type="Pfam" id="PF00041">
    <property type="entry name" value="fn3"/>
    <property type="match status" value="3"/>
</dbReference>
<evidence type="ECO:0000256" key="6">
    <source>
        <dbReference type="ARBA" id="ARBA00022989"/>
    </source>
</evidence>
<evidence type="ECO:0000256" key="10">
    <source>
        <dbReference type="SAM" id="Phobius"/>
    </source>
</evidence>
<dbReference type="SMART" id="SM00408">
    <property type="entry name" value="IGc2"/>
    <property type="match status" value="3"/>
</dbReference>
<feature type="domain" description="Ig-like" evidence="11">
    <location>
        <begin position="176"/>
        <end position="271"/>
    </location>
</feature>
<evidence type="ECO:0000256" key="1">
    <source>
        <dbReference type="ARBA" id="ARBA00004167"/>
    </source>
</evidence>
<dbReference type="PANTHER" id="PTHR13817">
    <property type="entry name" value="TITIN"/>
    <property type="match status" value="1"/>
</dbReference>
<dbReference type="AlphaFoldDB" id="A0A443R3P6"/>
<dbReference type="InterPro" id="IPR003598">
    <property type="entry name" value="Ig_sub2"/>
</dbReference>
<dbReference type="InterPro" id="IPR003599">
    <property type="entry name" value="Ig_sub"/>
</dbReference>
<feature type="domain" description="Ig-like" evidence="11">
    <location>
        <begin position="55"/>
        <end position="173"/>
    </location>
</feature>
<evidence type="ECO:0000256" key="4">
    <source>
        <dbReference type="ARBA" id="ARBA00022737"/>
    </source>
</evidence>
<dbReference type="SMART" id="SM00060">
    <property type="entry name" value="FN3"/>
    <property type="match status" value="4"/>
</dbReference>
<dbReference type="InterPro" id="IPR003961">
    <property type="entry name" value="FN3_dom"/>
</dbReference>
<dbReference type="SUPFAM" id="SSF49265">
    <property type="entry name" value="Fibronectin type III"/>
    <property type="match status" value="2"/>
</dbReference>
<dbReference type="InterPro" id="IPR050964">
    <property type="entry name" value="Striated_Muscle_Regulatory"/>
</dbReference>
<name>A0A443R3P6_9ACAR</name>
<dbReference type="Pfam" id="PF25059">
    <property type="entry name" value="FN3_DSCAM-DSCAML_C"/>
    <property type="match status" value="1"/>
</dbReference>
<sequence length="999" mass="110871">MSLPLNSRQFVDGKSGTLTIKRLHKEDSGDYKCVASNAKNESASGVTQINVVSPPAIDGHFFPKSIEVEEGTRARLICSINKGDPNFKITWFKNDKPLGVSLVSLSSSSSSLLSSYKHLPKSSENKHRFTIQHQEDSSTILFRNVLLSDGGKYTCLASNQFGSDNKTTRLVVNSPPKWIHEPANNVSGILNERMTIHCSADGYPPPLLIWQKGDGSGIRRNEFRSIKSNGIHIMSNGSLLFEALKDEDEAFYLCSATNGIGVGLSKTIFLNVNKPPKLDSKYQKIAVKVNESALLECRAKGDFPIVFIWLKDGHKVSLTQSNKKFTLKEEMDNEKSEAISLLTIMSVERADNALFSCEARNEFGHTSLNISLTVLETPSKPTNVSVIDIGSRTIRLSWSLKFDGNSPVRRYHVFFAEIKNGILGQLKRQLVNIENNALLLGNLRPVTQYSASVAAENEIGIGDISDPLNVTTSEEAPGGPPIDVRVQSTGSQSLKVSWSPPEADVQYGTILGYHIGYRISSDSDNSRNKNDDESSDQYQYKHFVQSNQELEEPFHTIYLTNLKRLTKYSIVIRAYNAAGSGPLSEPIEATTLETSPPISPIVRVLETTNSSIKLGWNRDEKDRSILTQYTLYWKEETKKGDFTAVKLAANVHEYTLTNLLCGTLYKFYMTATNSLGTGEPSFEVLHRTKGAAPVSPVHKAAFVNVNNITNEVTLNLGAWSNGGCPIHYFNVHKKLKYAKQWILVNEKVTVSGNNNNNRKYFTIGSHHFIPGKDYSIQVSARNDAGTTQAEYEIHIPKYNLVSLTTKMPAIALNNNLMAFDNYPLYRNLAYILPVVISFTVILFLILIIFMCLRKQSEPVYSNYSVSEEAKPTNSVSMSELSSQKSASRMNVSSKCDMNASSGGGNLRSNSIHSQLSNCTTATSGAVNRGEQQISPQKHHYTVHEYTEPYASDARLCHQFGKDHFATIKRSNPRTRSSMYISGYDVSPIETTALYTNKLP</sequence>
<dbReference type="STRING" id="1965070.A0A443R3P6"/>
<dbReference type="Proteomes" id="UP000285301">
    <property type="component" value="Unassembled WGS sequence"/>
</dbReference>
<dbReference type="InterPro" id="IPR007110">
    <property type="entry name" value="Ig-like_dom"/>
</dbReference>
<evidence type="ECO:0000256" key="9">
    <source>
        <dbReference type="ARBA" id="ARBA00023319"/>
    </source>
</evidence>
<dbReference type="InterPro" id="IPR013783">
    <property type="entry name" value="Ig-like_fold"/>
</dbReference>
<protein>
    <submittedName>
        <fullName evidence="13">Down syndrome cell adhesion molecule-like protein Dscam2</fullName>
    </submittedName>
</protein>
<comment type="caution">
    <text evidence="13">The sequence shown here is derived from an EMBL/GenBank/DDBJ whole genome shotgun (WGS) entry which is preliminary data.</text>
</comment>
<dbReference type="GO" id="GO:0007155">
    <property type="term" value="P:cell adhesion"/>
    <property type="evidence" value="ECO:0007669"/>
    <property type="project" value="UniProtKB-KW"/>
</dbReference>
<dbReference type="Gene3D" id="2.60.40.10">
    <property type="entry name" value="Immunoglobulins"/>
    <property type="match status" value="8"/>
</dbReference>
<dbReference type="GO" id="GO:0016020">
    <property type="term" value="C:membrane"/>
    <property type="evidence" value="ECO:0007669"/>
    <property type="project" value="UniProtKB-SubCell"/>
</dbReference>
<keyword evidence="14" id="KW-1185">Reference proteome</keyword>
<evidence type="ECO:0000313" key="14">
    <source>
        <dbReference type="Proteomes" id="UP000285301"/>
    </source>
</evidence>
<evidence type="ECO:0000256" key="5">
    <source>
        <dbReference type="ARBA" id="ARBA00022889"/>
    </source>
</evidence>
<dbReference type="CDD" id="cd00063">
    <property type="entry name" value="FN3"/>
    <property type="match status" value="4"/>
</dbReference>
<feature type="domain" description="Ig-like" evidence="11">
    <location>
        <begin position="1"/>
        <end position="53"/>
    </location>
</feature>
<accession>A0A443R3P6</accession>
<feature type="domain" description="Ig-like" evidence="11">
    <location>
        <begin position="276"/>
        <end position="373"/>
    </location>
</feature>
<feature type="transmembrane region" description="Helical" evidence="10">
    <location>
        <begin position="828"/>
        <end position="852"/>
    </location>
</feature>
<keyword evidence="3" id="KW-0732">Signal</keyword>
<evidence type="ECO:0000256" key="7">
    <source>
        <dbReference type="ARBA" id="ARBA00023136"/>
    </source>
</evidence>
<dbReference type="PROSITE" id="PS50853">
    <property type="entry name" value="FN3"/>
    <property type="match status" value="3"/>
</dbReference>
<reference evidence="13 14" key="1">
    <citation type="journal article" date="2018" name="Gigascience">
        <title>Genomes of trombidid mites reveal novel predicted allergens and laterally-transferred genes associated with secondary metabolism.</title>
        <authorList>
            <person name="Dong X."/>
            <person name="Chaisiri K."/>
            <person name="Xia D."/>
            <person name="Armstrong S.D."/>
            <person name="Fang Y."/>
            <person name="Donnelly M.J."/>
            <person name="Kadowaki T."/>
            <person name="McGarry J.W."/>
            <person name="Darby A.C."/>
            <person name="Makepeace B.L."/>
        </authorList>
    </citation>
    <scope>NUCLEOTIDE SEQUENCE [LARGE SCALE GENOMIC DNA]</scope>
    <source>
        <strain evidence="13">UoL-WK</strain>
    </source>
</reference>
<evidence type="ECO:0000259" key="11">
    <source>
        <dbReference type="PROSITE" id="PS50835"/>
    </source>
</evidence>
<dbReference type="FunFam" id="2.60.40.10:FF:000104">
    <property type="entry name" value="Down syndrome cell adhesion molecule b"/>
    <property type="match status" value="1"/>
</dbReference>
<dbReference type="GO" id="GO:0009653">
    <property type="term" value="P:anatomical structure morphogenesis"/>
    <property type="evidence" value="ECO:0007669"/>
    <property type="project" value="UniProtKB-ARBA"/>
</dbReference>
<proteinExistence type="predicted"/>
<keyword evidence="9" id="KW-0393">Immunoglobulin domain</keyword>
<keyword evidence="2 10" id="KW-0812">Transmembrane</keyword>
<keyword evidence="6 10" id="KW-1133">Transmembrane helix</keyword>
<dbReference type="FunFam" id="2.60.40.10:FF:000028">
    <property type="entry name" value="Neuronal cell adhesion molecule"/>
    <property type="match status" value="1"/>
</dbReference>
<keyword evidence="4" id="KW-0677">Repeat</keyword>
<evidence type="ECO:0000259" key="12">
    <source>
        <dbReference type="PROSITE" id="PS50853"/>
    </source>
</evidence>
<comment type="subcellular location">
    <subcellularLocation>
        <location evidence="1">Membrane</location>
        <topology evidence="1">Single-pass membrane protein</topology>
    </subcellularLocation>
</comment>
<feature type="domain" description="Fibronectin type-III" evidence="12">
    <location>
        <begin position="380"/>
        <end position="475"/>
    </location>
</feature>
<evidence type="ECO:0000256" key="3">
    <source>
        <dbReference type="ARBA" id="ARBA00022729"/>
    </source>
</evidence>
<dbReference type="PROSITE" id="PS50835">
    <property type="entry name" value="IG_LIKE"/>
    <property type="match status" value="4"/>
</dbReference>
<dbReference type="InterPro" id="IPR013098">
    <property type="entry name" value="Ig_I-set"/>
</dbReference>
<dbReference type="SMART" id="SM00409">
    <property type="entry name" value="IG"/>
    <property type="match status" value="4"/>
</dbReference>
<dbReference type="CDD" id="cd00096">
    <property type="entry name" value="Ig"/>
    <property type="match status" value="1"/>
</dbReference>
<keyword evidence="5" id="KW-0130">Cell adhesion</keyword>
<keyword evidence="8" id="KW-1015">Disulfide bond</keyword>
<feature type="non-terminal residue" evidence="13">
    <location>
        <position position="999"/>
    </location>
</feature>
<feature type="domain" description="Fibronectin type-III" evidence="12">
    <location>
        <begin position="597"/>
        <end position="691"/>
    </location>
</feature>
<evidence type="ECO:0000313" key="13">
    <source>
        <dbReference type="EMBL" id="RWS09901.1"/>
    </source>
</evidence>
<feature type="domain" description="Fibronectin type-III" evidence="12">
    <location>
        <begin position="480"/>
        <end position="594"/>
    </location>
</feature>
<dbReference type="OrthoDB" id="6418794at2759"/>
<dbReference type="InterPro" id="IPR036116">
    <property type="entry name" value="FN3_sf"/>
</dbReference>
<evidence type="ECO:0000256" key="2">
    <source>
        <dbReference type="ARBA" id="ARBA00022692"/>
    </source>
</evidence>